<dbReference type="SUPFAM" id="SSF50370">
    <property type="entry name" value="Ricin B-like lectins"/>
    <property type="match status" value="2"/>
</dbReference>
<dbReference type="AlphaFoldDB" id="A0A914VLY0"/>
<evidence type="ECO:0000313" key="5">
    <source>
        <dbReference type="WBParaSite" id="PSAMB.scaffold2206size24605.g16798.t1"/>
    </source>
</evidence>
<keyword evidence="2" id="KW-1133">Transmembrane helix</keyword>
<keyword evidence="4" id="KW-1185">Reference proteome</keyword>
<evidence type="ECO:0000259" key="3">
    <source>
        <dbReference type="SMART" id="SM00225"/>
    </source>
</evidence>
<dbReference type="InterPro" id="IPR045068">
    <property type="entry name" value="BACURD1-3"/>
</dbReference>
<dbReference type="CDD" id="cd00161">
    <property type="entry name" value="beta-trefoil_Ricin-like"/>
    <property type="match status" value="1"/>
</dbReference>
<dbReference type="SUPFAM" id="SSF54695">
    <property type="entry name" value="POZ domain"/>
    <property type="match status" value="1"/>
</dbReference>
<feature type="domain" description="BTB" evidence="3">
    <location>
        <begin position="29"/>
        <end position="140"/>
    </location>
</feature>
<evidence type="ECO:0000313" key="4">
    <source>
        <dbReference type="Proteomes" id="UP000887566"/>
    </source>
</evidence>
<protein>
    <submittedName>
        <fullName evidence="5">BTB domain-containing protein</fullName>
    </submittedName>
</protein>
<dbReference type="SMART" id="SM00225">
    <property type="entry name" value="BTB"/>
    <property type="match status" value="1"/>
</dbReference>
<feature type="transmembrane region" description="Helical" evidence="2">
    <location>
        <begin position="156"/>
        <end position="181"/>
    </location>
</feature>
<name>A0A914VLY0_9BILA</name>
<dbReference type="WBParaSite" id="PSAMB.scaffold2206size24605.g16798.t1">
    <property type="protein sequence ID" value="PSAMB.scaffold2206size24605.g16798.t1"/>
    <property type="gene ID" value="PSAMB.scaffold2206size24605.g16798"/>
</dbReference>
<dbReference type="Pfam" id="PF02214">
    <property type="entry name" value="BTB_2"/>
    <property type="match status" value="1"/>
</dbReference>
<dbReference type="PANTHER" id="PTHR11145">
    <property type="entry name" value="BTB/POZ DOMAIN-CONTAINING ADAPTER FOR CUL3-MEDIATED RHOA DEGRADATION PROTEIN FAMILY MEMBER"/>
    <property type="match status" value="1"/>
</dbReference>
<keyword evidence="2" id="KW-0472">Membrane</keyword>
<keyword evidence="2" id="KW-0812">Transmembrane</keyword>
<dbReference type="PANTHER" id="PTHR11145:SF8">
    <property type="entry name" value="RE57120P"/>
    <property type="match status" value="1"/>
</dbReference>
<evidence type="ECO:0000256" key="1">
    <source>
        <dbReference type="SAM" id="MobiDB-lite"/>
    </source>
</evidence>
<reference evidence="5" key="1">
    <citation type="submission" date="2022-11" db="UniProtKB">
        <authorList>
            <consortium name="WormBaseParasite"/>
        </authorList>
    </citation>
    <scope>IDENTIFICATION</scope>
</reference>
<proteinExistence type="predicted"/>
<organism evidence="4 5">
    <name type="scientific">Plectus sambesii</name>
    <dbReference type="NCBI Taxonomy" id="2011161"/>
    <lineage>
        <taxon>Eukaryota</taxon>
        <taxon>Metazoa</taxon>
        <taxon>Ecdysozoa</taxon>
        <taxon>Nematoda</taxon>
        <taxon>Chromadorea</taxon>
        <taxon>Plectida</taxon>
        <taxon>Plectina</taxon>
        <taxon>Plectoidea</taxon>
        <taxon>Plectidae</taxon>
        <taxon>Plectus</taxon>
    </lineage>
</organism>
<dbReference type="Gene3D" id="2.80.10.50">
    <property type="match status" value="1"/>
</dbReference>
<dbReference type="InterPro" id="IPR003131">
    <property type="entry name" value="T1-type_BTB"/>
</dbReference>
<accession>A0A914VLY0</accession>
<dbReference type="InterPro" id="IPR035992">
    <property type="entry name" value="Ricin_B-like_lectins"/>
</dbReference>
<dbReference type="InterPro" id="IPR011333">
    <property type="entry name" value="SKP1/BTB/POZ_sf"/>
</dbReference>
<dbReference type="Proteomes" id="UP000887566">
    <property type="component" value="Unplaced"/>
</dbReference>
<dbReference type="Gene3D" id="3.30.710.10">
    <property type="entry name" value="Potassium Channel Kv1.1, Chain A"/>
    <property type="match status" value="1"/>
</dbReference>
<evidence type="ECO:0000256" key="2">
    <source>
        <dbReference type="SAM" id="Phobius"/>
    </source>
</evidence>
<sequence length="340" mass="39193">MCFNKKKSSDENNSSKSEGDVKDASKDEEIITIDVGGTIFKTAEKNLHQSGYFSRVLSDTDWREEYILNRNGYIFIDRDPDVFSLVLSFLRDERPDTCIRARCGLSHEDNFLIAELIREAEFYEIPKLIKVASKYLENNESEDEQEETAESASDEIYIFAGVVVGLVLATFSCLTIVAARAKIDLDTLNMRNNATSTSQDDHFPDPSSWYKISSFHSERVLQVSKIPTSYKANYATARYNGNFHQQWRFDPIRVENGQEADTSFLITSRSNEPFLIWKDNSTNVNIFFKFRLRRVDGGYFFIQYADNENLMLPEDSQSITEPSEIRGGRSYIQKWHIDKL</sequence>
<dbReference type="GO" id="GO:0051260">
    <property type="term" value="P:protein homooligomerization"/>
    <property type="evidence" value="ECO:0007669"/>
    <property type="project" value="InterPro"/>
</dbReference>
<dbReference type="CDD" id="cd18316">
    <property type="entry name" value="BTB_POZ_KCTD-like"/>
    <property type="match status" value="1"/>
</dbReference>
<feature type="region of interest" description="Disordered" evidence="1">
    <location>
        <begin position="1"/>
        <end position="23"/>
    </location>
</feature>
<dbReference type="InterPro" id="IPR000210">
    <property type="entry name" value="BTB/POZ_dom"/>
</dbReference>